<sequence>MDVALAEAALADHATSPNPMVGAVVARGGKVVAVGYHARAGEPHAEVNALVVAGDAARGADLLVTLEPCTVQGRTPPCVDAVIAAAPRRVVVAMLDPNPAVAGRGVAALEAAGIAVEVGVRNAEAERLNRFYLTHMRTGMPFVTAKFAASLDGRIATRTGESRWISSDASRELAHRLRHRHDAILVGASTVAQDDPVLTARLPGGARQPLRVIVDSTLRTPPTARLFTTDGGPVLIATTAAAPPERTAALEAAGAEIVVLPASRGGVDLPALFTVLGGREVISVLAEGGAAVLGSLRDQGLIDAVVAVLAPRLIGGDAAPAAIGGEGAGSLAEAVVLTDLEVEQLGGDLIVTGYCVR</sequence>
<evidence type="ECO:0000313" key="21">
    <source>
        <dbReference type="Proteomes" id="UP000248724"/>
    </source>
</evidence>
<accession>A0A2W5ZBQ0</accession>
<evidence type="ECO:0000256" key="6">
    <source>
        <dbReference type="ARBA" id="ARBA00022619"/>
    </source>
</evidence>
<evidence type="ECO:0000313" key="22">
    <source>
        <dbReference type="Proteomes" id="UP000606991"/>
    </source>
</evidence>
<dbReference type="GO" id="GO:0008270">
    <property type="term" value="F:zinc ion binding"/>
    <property type="evidence" value="ECO:0007669"/>
    <property type="project" value="InterPro"/>
</dbReference>
<keyword evidence="10 14" id="KW-0560">Oxidoreductase</keyword>
<dbReference type="EMBL" id="JAEKNS010000132">
    <property type="protein sequence ID" value="MBJ7595777.1"/>
    <property type="molecule type" value="Genomic_DNA"/>
</dbReference>
<dbReference type="InterPro" id="IPR016193">
    <property type="entry name" value="Cytidine_deaminase-like"/>
</dbReference>
<dbReference type="NCBIfam" id="TIGR00227">
    <property type="entry name" value="ribD_Cterm"/>
    <property type="match status" value="1"/>
</dbReference>
<comment type="similarity">
    <text evidence="4 14">In the N-terminal section; belongs to the cytidine and deoxycytidylate deaminase family.</text>
</comment>
<comment type="function">
    <text evidence="1 14">Converts 2,5-diamino-6-(ribosylamino)-4(3h)-pyrimidinone 5'-phosphate into 5-amino-6-(ribosylamino)-2,4(1h,3h)-pyrimidinedione 5'-phosphate.</text>
</comment>
<dbReference type="GO" id="GO:0009231">
    <property type="term" value="P:riboflavin biosynthetic process"/>
    <property type="evidence" value="ECO:0007669"/>
    <property type="project" value="UniProtKB-UniPathway"/>
</dbReference>
<comment type="cofactor">
    <cofactor evidence="14 17">
        <name>Zn(2+)</name>
        <dbReference type="ChEBI" id="CHEBI:29105"/>
    </cofactor>
    <text evidence="14 17">Binds 1 zinc ion.</text>
</comment>
<feature type="binding site" evidence="17">
    <location>
        <position position="78"/>
    </location>
    <ligand>
        <name>Zn(2+)</name>
        <dbReference type="ChEBI" id="CHEBI:29105"/>
        <note>catalytic</note>
    </ligand>
</feature>
<evidence type="ECO:0000256" key="8">
    <source>
        <dbReference type="ARBA" id="ARBA00022833"/>
    </source>
</evidence>
<evidence type="ECO:0000256" key="2">
    <source>
        <dbReference type="ARBA" id="ARBA00004882"/>
    </source>
</evidence>
<evidence type="ECO:0000256" key="14">
    <source>
        <dbReference type="PIRNR" id="PIRNR006769"/>
    </source>
</evidence>
<keyword evidence="11" id="KW-0511">Multifunctional enzyme</keyword>
<feature type="binding site" evidence="17">
    <location>
        <position position="44"/>
    </location>
    <ligand>
        <name>Zn(2+)</name>
        <dbReference type="ChEBI" id="CHEBI:29105"/>
        <note>catalytic</note>
    </ligand>
</feature>
<dbReference type="InterPro" id="IPR004794">
    <property type="entry name" value="Eubact_RibD"/>
</dbReference>
<evidence type="ECO:0000313" key="19">
    <source>
        <dbReference type="EMBL" id="MBJ7595777.1"/>
    </source>
</evidence>
<evidence type="ECO:0000256" key="10">
    <source>
        <dbReference type="ARBA" id="ARBA00023002"/>
    </source>
</evidence>
<dbReference type="PANTHER" id="PTHR38011">
    <property type="entry name" value="DIHYDROFOLATE REDUCTASE FAMILY PROTEIN (AFU_ORTHOLOGUE AFUA_8G06820)"/>
    <property type="match status" value="1"/>
</dbReference>
<dbReference type="InterPro" id="IPR024072">
    <property type="entry name" value="DHFR-like_dom_sf"/>
</dbReference>
<evidence type="ECO:0000256" key="5">
    <source>
        <dbReference type="ARBA" id="ARBA00007417"/>
    </source>
</evidence>
<dbReference type="Pfam" id="PF00383">
    <property type="entry name" value="dCMP_cyt_deam_1"/>
    <property type="match status" value="1"/>
</dbReference>
<dbReference type="PROSITE" id="PS51747">
    <property type="entry name" value="CYT_DCMP_DEAMINASES_2"/>
    <property type="match status" value="1"/>
</dbReference>
<reference evidence="20" key="2">
    <citation type="submission" date="2018-05" db="EMBL/GenBank/DDBJ databases">
        <authorList>
            <person name="Ferrari B."/>
        </authorList>
    </citation>
    <scope>NUCLEOTIDE SEQUENCE</scope>
    <source>
        <strain evidence="20">RRmetagenome_bin12</strain>
    </source>
</reference>
<dbReference type="PROSITE" id="PS00903">
    <property type="entry name" value="CYT_DCMP_DEAMINASES_1"/>
    <property type="match status" value="1"/>
</dbReference>
<comment type="pathway">
    <text evidence="3 14">Cofactor biosynthesis; riboflavin biosynthesis; 5-amino-6-(D-ribitylamino)uracil from GTP: step 3/4.</text>
</comment>
<dbReference type="SUPFAM" id="SSF53927">
    <property type="entry name" value="Cytidine deaminase-like"/>
    <property type="match status" value="1"/>
</dbReference>
<accession>A0A934NAZ2</accession>
<evidence type="ECO:0000256" key="15">
    <source>
        <dbReference type="PIRSR" id="PIRSR006769-1"/>
    </source>
</evidence>
<gene>
    <name evidence="20" type="primary">ribD</name>
    <name evidence="20" type="ORF">DLM65_03125</name>
    <name evidence="19" type="ORF">JF886_13135</name>
</gene>
<feature type="binding site" evidence="16">
    <location>
        <position position="194"/>
    </location>
    <ligand>
        <name>NADP(+)</name>
        <dbReference type="ChEBI" id="CHEBI:58349"/>
    </ligand>
</feature>
<evidence type="ECO:0000313" key="20">
    <source>
        <dbReference type="EMBL" id="PZR82809.1"/>
    </source>
</evidence>
<comment type="pathway">
    <text evidence="2 14">Cofactor biosynthesis; riboflavin biosynthesis; 5-amino-6-(D-ribitylamino)uracil from GTP: step 2/4.</text>
</comment>
<dbReference type="PANTHER" id="PTHR38011:SF7">
    <property type="entry name" value="2,5-DIAMINO-6-RIBOSYLAMINO-4(3H)-PYRIMIDINONE 5'-PHOSPHATE REDUCTASE"/>
    <property type="match status" value="1"/>
</dbReference>
<reference evidence="20 21" key="1">
    <citation type="journal article" date="2017" name="Nature">
        <title>Atmospheric trace gases support primary production in Antarctic desert surface soil.</title>
        <authorList>
            <person name="Ji M."/>
            <person name="Greening C."/>
            <person name="Vanwonterghem I."/>
            <person name="Carere C.R."/>
            <person name="Bay S.K."/>
            <person name="Steen J.A."/>
            <person name="Montgomery K."/>
            <person name="Lines T."/>
            <person name="Beardall J."/>
            <person name="van Dorst J."/>
            <person name="Snape I."/>
            <person name="Stott M.B."/>
            <person name="Hugenholtz P."/>
            <person name="Ferrari B.C."/>
        </authorList>
    </citation>
    <scope>NUCLEOTIDE SEQUENCE [LARGE SCALE GENOMIC DNA]</scope>
    <source>
        <strain evidence="20">RRmetagenome_bin12</strain>
    </source>
</reference>
<evidence type="ECO:0000256" key="9">
    <source>
        <dbReference type="ARBA" id="ARBA00022857"/>
    </source>
</evidence>
<comment type="similarity">
    <text evidence="5 14">In the C-terminal section; belongs to the HTP reductase family.</text>
</comment>
<evidence type="ECO:0000256" key="17">
    <source>
        <dbReference type="PIRSR" id="PIRSR006769-3"/>
    </source>
</evidence>
<dbReference type="InterPro" id="IPR002734">
    <property type="entry name" value="RibDG_C"/>
</dbReference>
<evidence type="ECO:0000256" key="7">
    <source>
        <dbReference type="ARBA" id="ARBA00022723"/>
    </source>
</evidence>
<feature type="binding site" evidence="16">
    <location>
        <position position="287"/>
    </location>
    <ligand>
        <name>substrate</name>
    </ligand>
</feature>
<comment type="caution">
    <text evidence="20">The sequence shown here is derived from an EMBL/GenBank/DDBJ whole genome shotgun (WGS) entry which is preliminary data.</text>
</comment>
<feature type="active site" description="Proton donor" evidence="15">
    <location>
        <position position="46"/>
    </location>
</feature>
<feature type="domain" description="CMP/dCMP-type deaminase" evidence="18">
    <location>
        <begin position="1"/>
        <end position="117"/>
    </location>
</feature>
<evidence type="ECO:0000256" key="1">
    <source>
        <dbReference type="ARBA" id="ARBA00002151"/>
    </source>
</evidence>
<dbReference type="InterPro" id="IPR002125">
    <property type="entry name" value="CMP_dCMP_dom"/>
</dbReference>
<evidence type="ECO:0000256" key="16">
    <source>
        <dbReference type="PIRSR" id="PIRSR006769-2"/>
    </source>
</evidence>
<dbReference type="UniPathway" id="UPA00275">
    <property type="reaction ID" value="UER00401"/>
</dbReference>
<feature type="binding site" evidence="16">
    <location>
        <position position="148"/>
    </location>
    <ligand>
        <name>NADP(+)</name>
        <dbReference type="ChEBI" id="CHEBI:58349"/>
    </ligand>
</feature>
<dbReference type="AlphaFoldDB" id="A0A2W5ZBQ0"/>
<comment type="catalytic activity">
    <reaction evidence="12 14">
        <text>5-amino-6-(5-phospho-D-ribitylamino)uracil + NADP(+) = 5-amino-6-(5-phospho-D-ribosylamino)uracil + NADPH + H(+)</text>
        <dbReference type="Rhea" id="RHEA:17845"/>
        <dbReference type="ChEBI" id="CHEBI:15378"/>
        <dbReference type="ChEBI" id="CHEBI:57783"/>
        <dbReference type="ChEBI" id="CHEBI:58349"/>
        <dbReference type="ChEBI" id="CHEBI:58421"/>
        <dbReference type="ChEBI" id="CHEBI:58453"/>
        <dbReference type="EC" id="1.1.1.193"/>
    </reaction>
</comment>
<dbReference type="InterPro" id="IPR050765">
    <property type="entry name" value="Riboflavin_Biosynth_HTPR"/>
</dbReference>
<dbReference type="InterPro" id="IPR011549">
    <property type="entry name" value="RibD_C"/>
</dbReference>
<feature type="binding site" evidence="16">
    <location>
        <position position="198"/>
    </location>
    <ligand>
        <name>substrate</name>
    </ligand>
</feature>
<keyword evidence="8 14" id="KW-0862">Zinc</keyword>
<feature type="binding site" evidence="16">
    <location>
        <begin position="289"/>
        <end position="295"/>
    </location>
    <ligand>
        <name>NADP(+)</name>
        <dbReference type="ChEBI" id="CHEBI:58349"/>
    </ligand>
</feature>
<feature type="binding site" evidence="16">
    <location>
        <position position="178"/>
    </location>
    <ligand>
        <name>substrate</name>
    </ligand>
</feature>
<dbReference type="GO" id="GO:0050661">
    <property type="term" value="F:NADP binding"/>
    <property type="evidence" value="ECO:0007669"/>
    <property type="project" value="InterPro"/>
</dbReference>
<keyword evidence="7 14" id="KW-0479">Metal-binding</keyword>
<feature type="binding site" evidence="16">
    <location>
        <position position="216"/>
    </location>
    <ligand>
        <name>NADP(+)</name>
        <dbReference type="ChEBI" id="CHEBI:58349"/>
    </ligand>
</feature>
<dbReference type="Gene3D" id="3.40.430.10">
    <property type="entry name" value="Dihydrofolate Reductase, subunit A"/>
    <property type="match status" value="1"/>
</dbReference>
<evidence type="ECO:0000256" key="11">
    <source>
        <dbReference type="ARBA" id="ARBA00023268"/>
    </source>
</evidence>
<feature type="binding site" evidence="16">
    <location>
        <position position="190"/>
    </location>
    <ligand>
        <name>NADP(+)</name>
        <dbReference type="ChEBI" id="CHEBI:58349"/>
    </ligand>
</feature>
<evidence type="ECO:0000259" key="18">
    <source>
        <dbReference type="PROSITE" id="PS51747"/>
    </source>
</evidence>
<organism evidence="20 21">
    <name type="scientific">Candidatus Aeolococcus gillhamiae</name>
    <dbReference type="NCBI Taxonomy" id="3127015"/>
    <lineage>
        <taxon>Bacteria</taxon>
        <taxon>Bacillati</taxon>
        <taxon>Candidatus Dormiibacterota</taxon>
        <taxon>Candidatus Dormibacteria</taxon>
        <taxon>Candidatus Aeolococcales</taxon>
        <taxon>Candidatus Aeolococcaceae</taxon>
        <taxon>Candidatus Aeolococcus</taxon>
    </lineage>
</organism>
<comment type="catalytic activity">
    <reaction evidence="13 14">
        <text>2,5-diamino-6-hydroxy-4-(5-phosphoribosylamino)-pyrimidine + H2O + H(+) = 5-amino-6-(5-phospho-D-ribosylamino)uracil + NH4(+)</text>
        <dbReference type="Rhea" id="RHEA:21868"/>
        <dbReference type="ChEBI" id="CHEBI:15377"/>
        <dbReference type="ChEBI" id="CHEBI:15378"/>
        <dbReference type="ChEBI" id="CHEBI:28938"/>
        <dbReference type="ChEBI" id="CHEBI:58453"/>
        <dbReference type="ChEBI" id="CHEBI:58614"/>
        <dbReference type="EC" id="3.5.4.26"/>
    </reaction>
</comment>
<dbReference type="Proteomes" id="UP000248724">
    <property type="component" value="Unassembled WGS sequence"/>
</dbReference>
<reference evidence="19 22" key="3">
    <citation type="submission" date="2020-10" db="EMBL/GenBank/DDBJ databases">
        <title>Ca. Dormibacterota MAGs.</title>
        <authorList>
            <person name="Montgomery K."/>
        </authorList>
    </citation>
    <scope>NUCLEOTIDE SEQUENCE [LARGE SCALE GENOMIC DNA]</scope>
    <source>
        <strain evidence="19">SC8812_S17_18</strain>
    </source>
</reference>
<dbReference type="GO" id="GO:0008703">
    <property type="term" value="F:5-amino-6-(5-phosphoribosylamino)uracil reductase activity"/>
    <property type="evidence" value="ECO:0007669"/>
    <property type="project" value="UniProtKB-EC"/>
</dbReference>
<feature type="binding site" evidence="16">
    <location>
        <position position="164"/>
    </location>
    <ligand>
        <name>NADP(+)</name>
        <dbReference type="ChEBI" id="CHEBI:58349"/>
    </ligand>
</feature>
<dbReference type="EC" id="3.5.4.26" evidence="14"/>
<dbReference type="GO" id="GO:0008835">
    <property type="term" value="F:diaminohydroxyphosphoribosylaminopyrimidine deaminase activity"/>
    <property type="evidence" value="ECO:0007669"/>
    <property type="project" value="UniProtKB-EC"/>
</dbReference>
<evidence type="ECO:0000256" key="13">
    <source>
        <dbReference type="ARBA" id="ARBA00049886"/>
    </source>
</evidence>
<dbReference type="InterPro" id="IPR016192">
    <property type="entry name" value="APOBEC/CMP_deaminase_Zn-bd"/>
</dbReference>
<dbReference type="NCBIfam" id="TIGR00326">
    <property type="entry name" value="eubact_ribD"/>
    <property type="match status" value="1"/>
</dbReference>
<dbReference type="PIRSF" id="PIRSF006769">
    <property type="entry name" value="RibD"/>
    <property type="match status" value="1"/>
</dbReference>
<evidence type="ECO:0000256" key="12">
    <source>
        <dbReference type="ARBA" id="ARBA00049861"/>
    </source>
</evidence>
<dbReference type="SUPFAM" id="SSF53597">
    <property type="entry name" value="Dihydrofolate reductase-like"/>
    <property type="match status" value="1"/>
</dbReference>
<proteinExistence type="inferred from homology"/>
<dbReference type="EMBL" id="QHBU01000058">
    <property type="protein sequence ID" value="PZR82809.1"/>
    <property type="molecule type" value="Genomic_DNA"/>
</dbReference>
<keyword evidence="9 14" id="KW-0521">NADP</keyword>
<keyword evidence="6 14" id="KW-0686">Riboflavin biosynthesis</keyword>
<evidence type="ECO:0000256" key="4">
    <source>
        <dbReference type="ARBA" id="ARBA00005259"/>
    </source>
</evidence>
<feature type="binding site" evidence="16">
    <location>
        <position position="162"/>
    </location>
    <ligand>
        <name>substrate</name>
    </ligand>
</feature>
<evidence type="ECO:0000256" key="3">
    <source>
        <dbReference type="ARBA" id="ARBA00004910"/>
    </source>
</evidence>
<feature type="binding site" evidence="16">
    <location>
        <position position="201"/>
    </location>
    <ligand>
        <name>substrate</name>
    </ligand>
</feature>
<dbReference type="Pfam" id="PF01872">
    <property type="entry name" value="RibD_C"/>
    <property type="match status" value="1"/>
</dbReference>
<feature type="binding site" evidence="17">
    <location>
        <position position="69"/>
    </location>
    <ligand>
        <name>Zn(2+)</name>
        <dbReference type="ChEBI" id="CHEBI:29105"/>
        <note>catalytic</note>
    </ligand>
</feature>
<name>A0A2W5ZBQ0_9BACT</name>
<keyword evidence="14 19" id="KW-0378">Hydrolase</keyword>
<dbReference type="CDD" id="cd01284">
    <property type="entry name" value="Riboflavin_deaminase-reductase"/>
    <property type="match status" value="1"/>
</dbReference>
<protein>
    <recommendedName>
        <fullName evidence="14">Riboflavin biosynthesis protein RibD</fullName>
    </recommendedName>
    <domain>
        <recommendedName>
            <fullName evidence="14">Diaminohydroxyphosphoribosylaminopyrimidine deaminase</fullName>
            <shortName evidence="14">DRAP deaminase</shortName>
            <ecNumber evidence="14">3.5.4.26</ecNumber>
        </recommendedName>
        <alternativeName>
            <fullName evidence="14">Riboflavin-specific deaminase</fullName>
        </alternativeName>
    </domain>
    <domain>
        <recommendedName>
            <fullName evidence="14">5-amino-6-(5-phosphoribosylamino)uracil reductase</fullName>
            <ecNumber evidence="14">1.1.1.193</ecNumber>
        </recommendedName>
        <alternativeName>
            <fullName evidence="14">HTP reductase</fullName>
        </alternativeName>
    </domain>
</protein>
<dbReference type="Proteomes" id="UP000606991">
    <property type="component" value="Unassembled WGS sequence"/>
</dbReference>
<dbReference type="Gene3D" id="3.40.140.10">
    <property type="entry name" value="Cytidine Deaminase, domain 2"/>
    <property type="match status" value="1"/>
</dbReference>
<dbReference type="EC" id="1.1.1.193" evidence="14"/>